<dbReference type="InterPro" id="IPR029069">
    <property type="entry name" value="HotDog_dom_sf"/>
</dbReference>
<comment type="similarity">
    <text evidence="1">Belongs to the 4-hydroxybenzoyl-CoA thioesterase family.</text>
</comment>
<dbReference type="EMBL" id="SWLG01000001">
    <property type="protein sequence ID" value="TLS39138.1"/>
    <property type="molecule type" value="Genomic_DNA"/>
</dbReference>
<comment type="caution">
    <text evidence="3">The sequence shown here is derived from an EMBL/GenBank/DDBJ whole genome shotgun (WGS) entry which is preliminary data.</text>
</comment>
<dbReference type="NCBIfam" id="TIGR00051">
    <property type="entry name" value="YbgC/FadM family acyl-CoA thioesterase"/>
    <property type="match status" value="1"/>
</dbReference>
<evidence type="ECO:0000256" key="1">
    <source>
        <dbReference type="ARBA" id="ARBA00005953"/>
    </source>
</evidence>
<dbReference type="InterPro" id="IPR050563">
    <property type="entry name" value="4-hydroxybenzoyl-CoA_TE"/>
</dbReference>
<dbReference type="CDD" id="cd00586">
    <property type="entry name" value="4HBT"/>
    <property type="match status" value="1"/>
</dbReference>
<sequence>MNETEIVVRYHETDQMGIVHHGNYVNWFEVGRTNFIKDLGVSYRKLEESGVLLPVLEVNVVYHSPARYEDIVTVRTMLEEYNGIRLKLGYEVYRNEDQKRIVSGTTEHCWTSIEMKPVSIKRKRPELHELFLKEIN</sequence>
<dbReference type="Proteomes" id="UP000308230">
    <property type="component" value="Unassembled WGS sequence"/>
</dbReference>
<evidence type="ECO:0000313" key="3">
    <source>
        <dbReference type="EMBL" id="TLS39138.1"/>
    </source>
</evidence>
<dbReference type="GO" id="GO:0047617">
    <property type="term" value="F:fatty acyl-CoA hydrolase activity"/>
    <property type="evidence" value="ECO:0007669"/>
    <property type="project" value="TreeGrafter"/>
</dbReference>
<reference evidence="3 4" key="1">
    <citation type="submission" date="2019-04" db="EMBL/GenBank/DDBJ databases">
        <title>Bacillus caeni sp. nov., a bacterium isolated from mangrove sediment.</title>
        <authorList>
            <person name="Huang H."/>
            <person name="Mo K."/>
            <person name="Hu Y."/>
        </authorList>
    </citation>
    <scope>NUCLEOTIDE SEQUENCE [LARGE SCALE GENOMIC DNA]</scope>
    <source>
        <strain evidence="3 4">HB172195</strain>
    </source>
</reference>
<gene>
    <name evidence="3" type="ORF">FCL54_02155</name>
</gene>
<accession>A0A5R9FBU4</accession>
<protein>
    <submittedName>
        <fullName evidence="3">Acyl-CoA thioesterase</fullName>
    </submittedName>
</protein>
<dbReference type="PANTHER" id="PTHR31793">
    <property type="entry name" value="4-HYDROXYBENZOYL-COA THIOESTERASE FAMILY MEMBER"/>
    <property type="match status" value="1"/>
</dbReference>
<dbReference type="RefSeq" id="WP_138122682.1">
    <property type="nucleotide sequence ID" value="NZ_SWLG01000001.1"/>
</dbReference>
<dbReference type="SUPFAM" id="SSF54637">
    <property type="entry name" value="Thioesterase/thiol ester dehydrase-isomerase"/>
    <property type="match status" value="1"/>
</dbReference>
<dbReference type="Pfam" id="PF13279">
    <property type="entry name" value="4HBT_2"/>
    <property type="match status" value="1"/>
</dbReference>
<dbReference type="AlphaFoldDB" id="A0A5R9FBU4"/>
<evidence type="ECO:0000313" key="4">
    <source>
        <dbReference type="Proteomes" id="UP000308230"/>
    </source>
</evidence>
<organism evidence="3 4">
    <name type="scientific">Exobacillus caeni</name>
    <dbReference type="NCBI Taxonomy" id="2574798"/>
    <lineage>
        <taxon>Bacteria</taxon>
        <taxon>Bacillati</taxon>
        <taxon>Bacillota</taxon>
        <taxon>Bacilli</taxon>
        <taxon>Bacillales</taxon>
        <taxon>Guptibacillaceae</taxon>
        <taxon>Exobacillus</taxon>
    </lineage>
</organism>
<dbReference type="InterPro" id="IPR006684">
    <property type="entry name" value="YbgC/YbaW"/>
</dbReference>
<dbReference type="OrthoDB" id="9800856at2"/>
<dbReference type="PANTHER" id="PTHR31793:SF27">
    <property type="entry name" value="NOVEL THIOESTERASE SUPERFAMILY DOMAIN AND SAPOSIN A-TYPE DOMAIN CONTAINING PROTEIN (0610012H03RIK)"/>
    <property type="match status" value="1"/>
</dbReference>
<evidence type="ECO:0000256" key="2">
    <source>
        <dbReference type="ARBA" id="ARBA00022801"/>
    </source>
</evidence>
<dbReference type="Gene3D" id="3.10.129.10">
    <property type="entry name" value="Hotdog Thioesterase"/>
    <property type="match status" value="1"/>
</dbReference>
<keyword evidence="2" id="KW-0378">Hydrolase</keyword>
<keyword evidence="4" id="KW-1185">Reference proteome</keyword>
<dbReference type="PIRSF" id="PIRSF003230">
    <property type="entry name" value="YbgC"/>
    <property type="match status" value="1"/>
</dbReference>
<proteinExistence type="inferred from homology"/>
<name>A0A5R9FBU4_9BACL</name>